<gene>
    <name evidence="2" type="ORF">NQ317_001446</name>
</gene>
<dbReference type="Pfam" id="PF08164">
    <property type="entry name" value="TRAUB"/>
    <property type="match status" value="1"/>
</dbReference>
<name>A0ABQ9JLY4_9CUCU</name>
<protein>
    <recommendedName>
        <fullName evidence="1">Apoptosis-antagonizing transcription factor C-terminal domain-containing protein</fullName>
    </recommendedName>
</protein>
<evidence type="ECO:0000313" key="2">
    <source>
        <dbReference type="EMBL" id="KAJ8978974.1"/>
    </source>
</evidence>
<dbReference type="PANTHER" id="PTHR15565:SF0">
    <property type="entry name" value="PROTEIN AATF"/>
    <property type="match status" value="1"/>
</dbReference>
<proteinExistence type="predicted"/>
<comment type="caution">
    <text evidence="2">The sequence shown here is derived from an EMBL/GenBank/DDBJ whole genome shotgun (WGS) entry which is preliminary data.</text>
</comment>
<dbReference type="InterPro" id="IPR039223">
    <property type="entry name" value="AATF/Bfr2"/>
</dbReference>
<feature type="non-terminal residue" evidence="2">
    <location>
        <position position="199"/>
    </location>
</feature>
<reference evidence="2" key="1">
    <citation type="journal article" date="2023" name="Insect Mol. Biol.">
        <title>Genome sequencing provides insights into the evolution of gene families encoding plant cell wall-degrading enzymes in longhorned beetles.</title>
        <authorList>
            <person name="Shin N.R."/>
            <person name="Okamura Y."/>
            <person name="Kirsch R."/>
            <person name="Pauchet Y."/>
        </authorList>
    </citation>
    <scope>NUCLEOTIDE SEQUENCE</scope>
    <source>
        <strain evidence="2">MMC_N1</strain>
    </source>
</reference>
<dbReference type="InterPro" id="IPR012617">
    <property type="entry name" value="AATF_C"/>
</dbReference>
<accession>A0ABQ9JLY4</accession>
<evidence type="ECO:0000259" key="1">
    <source>
        <dbReference type="Pfam" id="PF08164"/>
    </source>
</evidence>
<keyword evidence="3" id="KW-1185">Reference proteome</keyword>
<dbReference type="Proteomes" id="UP001162164">
    <property type="component" value="Unassembled WGS sequence"/>
</dbReference>
<dbReference type="EMBL" id="JAPWTJ010000386">
    <property type="protein sequence ID" value="KAJ8978974.1"/>
    <property type="molecule type" value="Genomic_DNA"/>
</dbReference>
<dbReference type="PANTHER" id="PTHR15565">
    <property type="entry name" value="AATF PROTEIN APOPTOSIS ANTAGONIZING TRANSCRIPTION FACTOR"/>
    <property type="match status" value="1"/>
</dbReference>
<evidence type="ECO:0000313" key="3">
    <source>
        <dbReference type="Proteomes" id="UP001162164"/>
    </source>
</evidence>
<organism evidence="2 3">
    <name type="scientific">Molorchus minor</name>
    <dbReference type="NCBI Taxonomy" id="1323400"/>
    <lineage>
        <taxon>Eukaryota</taxon>
        <taxon>Metazoa</taxon>
        <taxon>Ecdysozoa</taxon>
        <taxon>Arthropoda</taxon>
        <taxon>Hexapoda</taxon>
        <taxon>Insecta</taxon>
        <taxon>Pterygota</taxon>
        <taxon>Neoptera</taxon>
        <taxon>Endopterygota</taxon>
        <taxon>Coleoptera</taxon>
        <taxon>Polyphaga</taxon>
        <taxon>Cucujiformia</taxon>
        <taxon>Chrysomeloidea</taxon>
        <taxon>Cerambycidae</taxon>
        <taxon>Lamiinae</taxon>
        <taxon>Monochamini</taxon>
        <taxon>Molorchus</taxon>
    </lineage>
</organism>
<sequence>MDDEKDDHPVKKRRKLNDFAKDISDTHDIYKDYRNSVIQKWNEKTKIGVMKNNTSTHSVLNHIDHILSDKRSEDITEKNEGQMDDGRENRRLEEYNSEIFDDDDFYHQLLRELIEVKSADLTDPVQLSRQWIKLQNMRSKMKRKVDTKATKGRKIRYVVHTKLVNFMAPIDDFLWTEEAKNELFSSLFGKKQPRLLCFM</sequence>
<feature type="domain" description="Apoptosis-antagonizing transcription factor C-terminal" evidence="1">
    <location>
        <begin position="106"/>
        <end position="188"/>
    </location>
</feature>